<dbReference type="SUPFAM" id="SSF102705">
    <property type="entry name" value="NIF3 (NGG1p interacting factor 3)-like"/>
    <property type="match status" value="1"/>
</dbReference>
<dbReference type="InterPro" id="IPR036069">
    <property type="entry name" value="DUF34/NIF3_sf"/>
</dbReference>
<dbReference type="Pfam" id="PF01784">
    <property type="entry name" value="DUF34_NIF3"/>
    <property type="match status" value="1"/>
</dbReference>
<dbReference type="PANTHER" id="PTHR13799">
    <property type="entry name" value="NGG1 INTERACTING FACTOR 3"/>
    <property type="match status" value="1"/>
</dbReference>
<dbReference type="Proteomes" id="UP000016936">
    <property type="component" value="Unassembled WGS sequence"/>
</dbReference>
<dbReference type="HOGENOM" id="CLU_070095_0_0_1"/>
<accession>M2SX00</accession>
<evidence type="ECO:0000256" key="1">
    <source>
        <dbReference type="ARBA" id="ARBA00006964"/>
    </source>
</evidence>
<reference evidence="4 5" key="1">
    <citation type="journal article" date="2012" name="PLoS Pathog.">
        <title>Diverse lifestyles and strategies of plant pathogenesis encoded in the genomes of eighteen Dothideomycetes fungi.</title>
        <authorList>
            <person name="Ohm R.A."/>
            <person name="Feau N."/>
            <person name="Henrissat B."/>
            <person name="Schoch C.L."/>
            <person name="Horwitz B.A."/>
            <person name="Barry K.W."/>
            <person name="Condon B.J."/>
            <person name="Copeland A.C."/>
            <person name="Dhillon B."/>
            <person name="Glaser F."/>
            <person name="Hesse C.N."/>
            <person name="Kosti I."/>
            <person name="LaButti K."/>
            <person name="Lindquist E.A."/>
            <person name="Lucas S."/>
            <person name="Salamov A.A."/>
            <person name="Bradshaw R.E."/>
            <person name="Ciuffetti L."/>
            <person name="Hamelin R.C."/>
            <person name="Kema G.H.J."/>
            <person name="Lawrence C."/>
            <person name="Scott J.A."/>
            <person name="Spatafora J.W."/>
            <person name="Turgeon B.G."/>
            <person name="de Wit P.J.G.M."/>
            <person name="Zhong S."/>
            <person name="Goodwin S.B."/>
            <person name="Grigoriev I.V."/>
        </authorList>
    </citation>
    <scope>NUCLEOTIDE SEQUENCE [LARGE SCALE GENOMIC DNA]</scope>
    <source>
        <strain evidence="5">C5 / ATCC 48332 / race O</strain>
    </source>
</reference>
<dbReference type="Gene3D" id="3.40.1390.30">
    <property type="entry name" value="NIF3 (NGG1p interacting factor 3)-like"/>
    <property type="match status" value="2"/>
</dbReference>
<reference evidence="5" key="2">
    <citation type="journal article" date="2013" name="PLoS Genet.">
        <title>Comparative genome structure, secondary metabolite, and effector coding capacity across Cochliobolus pathogens.</title>
        <authorList>
            <person name="Condon B.J."/>
            <person name="Leng Y."/>
            <person name="Wu D."/>
            <person name="Bushley K.E."/>
            <person name="Ohm R.A."/>
            <person name="Otillar R."/>
            <person name="Martin J."/>
            <person name="Schackwitz W."/>
            <person name="Grimwood J."/>
            <person name="MohdZainudin N."/>
            <person name="Xue C."/>
            <person name="Wang R."/>
            <person name="Manning V.A."/>
            <person name="Dhillon B."/>
            <person name="Tu Z.J."/>
            <person name="Steffenson B.J."/>
            <person name="Salamov A."/>
            <person name="Sun H."/>
            <person name="Lowry S."/>
            <person name="LaButti K."/>
            <person name="Han J."/>
            <person name="Copeland A."/>
            <person name="Lindquist E."/>
            <person name="Barry K."/>
            <person name="Schmutz J."/>
            <person name="Baker S.E."/>
            <person name="Ciuffetti L.M."/>
            <person name="Grigoriev I.V."/>
            <person name="Zhong S."/>
            <person name="Turgeon B.G."/>
        </authorList>
    </citation>
    <scope>NUCLEOTIDE SEQUENCE [LARGE SCALE GENOMIC DNA]</scope>
    <source>
        <strain evidence="5">C5 / ATCC 48332 / race O</strain>
    </source>
</reference>
<dbReference type="AlphaFoldDB" id="M2SX00"/>
<dbReference type="eggNOG" id="ENOG502SKBF">
    <property type="taxonomic scope" value="Eukaryota"/>
</dbReference>
<dbReference type="InterPro" id="IPR002678">
    <property type="entry name" value="DUF34/NIF3"/>
</dbReference>
<evidence type="ECO:0000313" key="5">
    <source>
        <dbReference type="Proteomes" id="UP000016936"/>
    </source>
</evidence>
<comment type="similarity">
    <text evidence="1">Belongs to the GTP cyclohydrolase I type 2/NIF3 family.</text>
</comment>
<organism evidence="4 5">
    <name type="scientific">Cochliobolus heterostrophus (strain C5 / ATCC 48332 / race O)</name>
    <name type="common">Southern corn leaf blight fungus</name>
    <name type="synonym">Bipolaris maydis</name>
    <dbReference type="NCBI Taxonomy" id="701091"/>
    <lineage>
        <taxon>Eukaryota</taxon>
        <taxon>Fungi</taxon>
        <taxon>Dikarya</taxon>
        <taxon>Ascomycota</taxon>
        <taxon>Pezizomycotina</taxon>
        <taxon>Dothideomycetes</taxon>
        <taxon>Pleosporomycetidae</taxon>
        <taxon>Pleosporales</taxon>
        <taxon>Pleosporineae</taxon>
        <taxon>Pleosporaceae</taxon>
        <taxon>Bipolaris</taxon>
    </lineage>
</organism>
<protein>
    <recommendedName>
        <fullName evidence="6">Ngg1p interacting factor 3 nif3 protein</fullName>
    </recommendedName>
</protein>
<proteinExistence type="inferred from homology"/>
<dbReference type="OrthoDB" id="2592744at2759"/>
<gene>
    <name evidence="4" type="ORF">COCHEDRAFT_1022063</name>
</gene>
<feature type="binding site" evidence="3">
    <location>
        <position position="252"/>
    </location>
    <ligand>
        <name>a divalent metal cation</name>
        <dbReference type="ChEBI" id="CHEBI:60240"/>
        <label>1</label>
    </ligand>
</feature>
<dbReference type="OMA" id="IMNAFNE"/>
<feature type="binding site" evidence="3">
    <location>
        <position position="248"/>
    </location>
    <ligand>
        <name>a divalent metal cation</name>
        <dbReference type="ChEBI" id="CHEBI:60240"/>
        <label>1</label>
    </ligand>
</feature>
<evidence type="ECO:0000313" key="4">
    <source>
        <dbReference type="EMBL" id="EMD89875.1"/>
    </source>
</evidence>
<feature type="binding site" evidence="3">
    <location>
        <position position="114"/>
    </location>
    <ligand>
        <name>a divalent metal cation</name>
        <dbReference type="ChEBI" id="CHEBI:60240"/>
        <label>1</label>
    </ligand>
</feature>
<keyword evidence="5" id="KW-1185">Reference proteome</keyword>
<dbReference type="PANTHER" id="PTHR13799:SF14">
    <property type="entry name" value="GTP CYCLOHYDROLASE 1 TYPE 2 HOMOLOG"/>
    <property type="match status" value="1"/>
</dbReference>
<evidence type="ECO:0000256" key="2">
    <source>
        <dbReference type="ARBA" id="ARBA00022723"/>
    </source>
</evidence>
<evidence type="ECO:0008006" key="6">
    <source>
        <dbReference type="Google" id="ProtNLM"/>
    </source>
</evidence>
<dbReference type="GO" id="GO:0005737">
    <property type="term" value="C:cytoplasm"/>
    <property type="evidence" value="ECO:0007669"/>
    <property type="project" value="TreeGrafter"/>
</dbReference>
<keyword evidence="2 3" id="KW-0479">Metal-binding</keyword>
<name>M2SX00_COCH5</name>
<evidence type="ECO:0000256" key="3">
    <source>
        <dbReference type="PIRSR" id="PIRSR602678-1"/>
    </source>
</evidence>
<dbReference type="GO" id="GO:0046872">
    <property type="term" value="F:metal ion binding"/>
    <property type="evidence" value="ECO:0007669"/>
    <property type="project" value="UniProtKB-KW"/>
</dbReference>
<dbReference type="EMBL" id="KB445578">
    <property type="protein sequence ID" value="EMD89875.1"/>
    <property type="molecule type" value="Genomic_DNA"/>
</dbReference>
<sequence>MSRPKKITHAAVTRFVETILPLKENDVQRLYHVPRNPRYDAETAIVEQIVLSVTPTPRVYSLIGYPSDDNNAGFAAQIYPRPLRTLCFLHRPFNLDRRSVRKGTLVLSSHTSFDEVMTVGWNTALAQRLGIDTGDCLCVQGYKGDPERRIGVIGQITVPLQELLIQIREQFGISELAHAGLSDEIRFVAIMNAFNEGEVHRVFQMAQERGWIARDEDARHLLYLTGQPRASGLEAAKVLGMSVVCVGHRQAEDWGVRYMGETLRKAFPSARVREIYEEEIPVVKEKEPAVQNLVNQ</sequence>